<dbReference type="AlphaFoldDB" id="A0A397TAB7"/>
<sequence length="118" mass="13386">MYLHVLAITSKNNADINQSNINHGETTLNIISEVSKDIVYNNNIASSSFSSEDITNNTEIKIDDISDVNDTLDDDDKVLYDCLMTFDDTTLISANSSDGLLNHDDYFWQELNHYMKEL</sequence>
<name>A0A397TAB7_9GLOM</name>
<dbReference type="Proteomes" id="UP000265703">
    <property type="component" value="Unassembled WGS sequence"/>
</dbReference>
<reference evidence="1 2" key="1">
    <citation type="submission" date="2018-06" db="EMBL/GenBank/DDBJ databases">
        <title>Comparative genomics reveals the genomic features of Rhizophagus irregularis, R. cerebriforme, R. diaphanum and Gigaspora rosea, and their symbiotic lifestyle signature.</title>
        <authorList>
            <person name="Morin E."/>
            <person name="San Clemente H."/>
            <person name="Chen E.C.H."/>
            <person name="De La Providencia I."/>
            <person name="Hainaut M."/>
            <person name="Kuo A."/>
            <person name="Kohler A."/>
            <person name="Murat C."/>
            <person name="Tang N."/>
            <person name="Roy S."/>
            <person name="Loubradou J."/>
            <person name="Henrissat B."/>
            <person name="Grigoriev I.V."/>
            <person name="Corradi N."/>
            <person name="Roux C."/>
            <person name="Martin F.M."/>
        </authorList>
    </citation>
    <scope>NUCLEOTIDE SEQUENCE [LARGE SCALE GENOMIC DNA]</scope>
    <source>
        <strain evidence="1 2">DAOM 227022</strain>
    </source>
</reference>
<organism evidence="1 2">
    <name type="scientific">Glomus cerebriforme</name>
    <dbReference type="NCBI Taxonomy" id="658196"/>
    <lineage>
        <taxon>Eukaryota</taxon>
        <taxon>Fungi</taxon>
        <taxon>Fungi incertae sedis</taxon>
        <taxon>Mucoromycota</taxon>
        <taxon>Glomeromycotina</taxon>
        <taxon>Glomeromycetes</taxon>
        <taxon>Glomerales</taxon>
        <taxon>Glomeraceae</taxon>
        <taxon>Glomus</taxon>
    </lineage>
</organism>
<gene>
    <name evidence="1" type="ORF">C1645_816935</name>
</gene>
<accession>A0A397TAB7</accession>
<keyword evidence="2" id="KW-1185">Reference proteome</keyword>
<evidence type="ECO:0000313" key="1">
    <source>
        <dbReference type="EMBL" id="RIA95213.1"/>
    </source>
</evidence>
<evidence type="ECO:0000313" key="2">
    <source>
        <dbReference type="Proteomes" id="UP000265703"/>
    </source>
</evidence>
<dbReference type="EMBL" id="QKYT01000065">
    <property type="protein sequence ID" value="RIA95213.1"/>
    <property type="molecule type" value="Genomic_DNA"/>
</dbReference>
<comment type="caution">
    <text evidence="1">The sequence shown here is derived from an EMBL/GenBank/DDBJ whole genome shotgun (WGS) entry which is preliminary data.</text>
</comment>
<proteinExistence type="predicted"/>
<protein>
    <submittedName>
        <fullName evidence="1">Uncharacterized protein</fullName>
    </submittedName>
</protein>